<dbReference type="InterPro" id="IPR003593">
    <property type="entry name" value="AAA+_ATPase"/>
</dbReference>
<dbReference type="PROSITE" id="PS50893">
    <property type="entry name" value="ABC_TRANSPORTER_2"/>
    <property type="match status" value="1"/>
</dbReference>
<dbReference type="InterPro" id="IPR027417">
    <property type="entry name" value="P-loop_NTPase"/>
</dbReference>
<evidence type="ECO:0000259" key="5">
    <source>
        <dbReference type="PROSITE" id="PS50893"/>
    </source>
</evidence>
<dbReference type="InterPro" id="IPR003439">
    <property type="entry name" value="ABC_transporter-like_ATP-bd"/>
</dbReference>
<proteinExistence type="inferred from homology"/>
<dbReference type="AlphaFoldDB" id="A0AAW1X3I6"/>
<dbReference type="PANTHER" id="PTHR43423:SF1">
    <property type="entry name" value="ABC TRANSPORTER I FAMILY MEMBER 17"/>
    <property type="match status" value="1"/>
</dbReference>
<accession>A0AAW1X3I6</accession>
<dbReference type="Gene3D" id="3.40.50.300">
    <property type="entry name" value="P-loop containing nucleotide triphosphate hydrolases"/>
    <property type="match status" value="1"/>
</dbReference>
<evidence type="ECO:0000313" key="7">
    <source>
        <dbReference type="EMBL" id="KAK9931501.1"/>
    </source>
</evidence>
<dbReference type="InterPro" id="IPR005670">
    <property type="entry name" value="PstB-like"/>
</dbReference>
<evidence type="ECO:0000313" key="8">
    <source>
        <dbReference type="Proteomes" id="UP001457282"/>
    </source>
</evidence>
<dbReference type="GO" id="GO:0016887">
    <property type="term" value="F:ATP hydrolysis activity"/>
    <property type="evidence" value="ECO:0007669"/>
    <property type="project" value="InterPro"/>
</dbReference>
<evidence type="ECO:0000256" key="3">
    <source>
        <dbReference type="ARBA" id="ARBA00022840"/>
    </source>
</evidence>
<dbReference type="Pfam" id="PF00005">
    <property type="entry name" value="ABC_tran"/>
    <property type="match status" value="1"/>
</dbReference>
<dbReference type="SUPFAM" id="SSF52540">
    <property type="entry name" value="P-loop containing nucleoside triphosphate hydrolases"/>
    <property type="match status" value="1"/>
</dbReference>
<dbReference type="EMBL" id="JBEDUW010000079">
    <property type="protein sequence ID" value="KAK9906207.1"/>
    <property type="molecule type" value="Genomic_DNA"/>
</dbReference>
<organism evidence="7 8">
    <name type="scientific">Rubus argutus</name>
    <name type="common">Southern blackberry</name>
    <dbReference type="NCBI Taxonomy" id="59490"/>
    <lineage>
        <taxon>Eukaryota</taxon>
        <taxon>Viridiplantae</taxon>
        <taxon>Streptophyta</taxon>
        <taxon>Embryophyta</taxon>
        <taxon>Tracheophyta</taxon>
        <taxon>Spermatophyta</taxon>
        <taxon>Magnoliopsida</taxon>
        <taxon>eudicotyledons</taxon>
        <taxon>Gunneridae</taxon>
        <taxon>Pentapetalae</taxon>
        <taxon>rosids</taxon>
        <taxon>fabids</taxon>
        <taxon>Rosales</taxon>
        <taxon>Rosaceae</taxon>
        <taxon>Rosoideae</taxon>
        <taxon>Rosoideae incertae sedis</taxon>
        <taxon>Rubus</taxon>
    </lineage>
</organism>
<comment type="caution">
    <text evidence="7">The sequence shown here is derived from an EMBL/GenBank/DDBJ whole genome shotgun (WGS) entry which is preliminary data.</text>
</comment>
<gene>
    <name evidence="6" type="ORF">M0R45_002751</name>
    <name evidence="7" type="ORF">M0R45_018775</name>
</gene>
<evidence type="ECO:0000256" key="1">
    <source>
        <dbReference type="ARBA" id="ARBA00022448"/>
    </source>
</evidence>
<dbReference type="InterPro" id="IPR017871">
    <property type="entry name" value="ABC_transporter-like_CS"/>
</dbReference>
<dbReference type="GO" id="GO:0005315">
    <property type="term" value="F:phosphate transmembrane transporter activity"/>
    <property type="evidence" value="ECO:0007669"/>
    <property type="project" value="InterPro"/>
</dbReference>
<protein>
    <recommendedName>
        <fullName evidence="5">ABC transporter domain-containing protein</fullName>
    </recommendedName>
</protein>
<dbReference type="PANTHER" id="PTHR43423">
    <property type="entry name" value="ABC TRANSPORTER I FAMILY MEMBER 17"/>
    <property type="match status" value="1"/>
</dbReference>
<dbReference type="GO" id="GO:0035435">
    <property type="term" value="P:phosphate ion transmembrane transport"/>
    <property type="evidence" value="ECO:0007669"/>
    <property type="project" value="InterPro"/>
</dbReference>
<sequence length="275" mass="29820">MAPQAHFSLSEENEEDVAAGEHLLVINVGEADRDVKFRIQNLTKKSESRDGGGATILNGLSVDIPKGVIVGVIGPSGSGKSTLLRALNRLWEPPAGTVFLDGHDIRDLDVLSLRRKVGMLFQLPVLFEGTVADNVRYGPQLSGKKLTDKDVYKLLTLAGLDSSFFSKTGSELSVGQAQRVALARTLANSPEVLLLDEPTSALDPISTEHIEGVLEKLKKKRGMTIIMVSHSIKQIQRIADVVCLLVNGEIVEVLKPDKLSEAKHPMALRFLQLSS</sequence>
<dbReference type="FunFam" id="3.40.50.300:FF:001209">
    <property type="entry name" value="ABC transporter, ATP-binding protein"/>
    <property type="match status" value="1"/>
</dbReference>
<dbReference type="GO" id="GO:0005524">
    <property type="term" value="F:ATP binding"/>
    <property type="evidence" value="ECO:0007669"/>
    <property type="project" value="UniProtKB-KW"/>
</dbReference>
<dbReference type="Proteomes" id="UP001457282">
    <property type="component" value="Unassembled WGS sequence"/>
</dbReference>
<dbReference type="EMBL" id="JBEDUW010000004">
    <property type="protein sequence ID" value="KAK9931501.1"/>
    <property type="molecule type" value="Genomic_DNA"/>
</dbReference>
<keyword evidence="8" id="KW-1185">Reference proteome</keyword>
<evidence type="ECO:0000256" key="2">
    <source>
        <dbReference type="ARBA" id="ARBA00022741"/>
    </source>
</evidence>
<evidence type="ECO:0000256" key="4">
    <source>
        <dbReference type="ARBA" id="ARBA00061382"/>
    </source>
</evidence>
<feature type="domain" description="ABC transporter" evidence="5">
    <location>
        <begin position="37"/>
        <end position="272"/>
    </location>
</feature>
<dbReference type="SMART" id="SM00382">
    <property type="entry name" value="AAA"/>
    <property type="match status" value="1"/>
</dbReference>
<comment type="similarity">
    <text evidence="4">Belongs to the ABC transporter superfamily. ABCI family.</text>
</comment>
<reference evidence="7 8" key="1">
    <citation type="journal article" date="2023" name="G3 (Bethesda)">
        <title>A chromosome-length genome assembly and annotation of blackberry (Rubus argutus, cv. 'Hillquist').</title>
        <authorList>
            <person name="Bruna T."/>
            <person name="Aryal R."/>
            <person name="Dudchenko O."/>
            <person name="Sargent D.J."/>
            <person name="Mead D."/>
            <person name="Buti M."/>
            <person name="Cavallini A."/>
            <person name="Hytonen T."/>
            <person name="Andres J."/>
            <person name="Pham M."/>
            <person name="Weisz D."/>
            <person name="Mascagni F."/>
            <person name="Usai G."/>
            <person name="Natali L."/>
            <person name="Bassil N."/>
            <person name="Fernandez G.E."/>
            <person name="Lomsadze A."/>
            <person name="Armour M."/>
            <person name="Olukolu B."/>
            <person name="Poorten T."/>
            <person name="Britton C."/>
            <person name="Davik J."/>
            <person name="Ashrafi H."/>
            <person name="Aiden E.L."/>
            <person name="Borodovsky M."/>
            <person name="Worthington M."/>
        </authorList>
    </citation>
    <scope>NUCLEOTIDE SEQUENCE [LARGE SCALE GENOMIC DNA]</scope>
    <source>
        <strain evidence="7">PI 553951</strain>
    </source>
</reference>
<evidence type="ECO:0000313" key="6">
    <source>
        <dbReference type="EMBL" id="KAK9906207.1"/>
    </source>
</evidence>
<keyword evidence="3" id="KW-0067">ATP-binding</keyword>
<dbReference type="GO" id="GO:0016020">
    <property type="term" value="C:membrane"/>
    <property type="evidence" value="ECO:0007669"/>
    <property type="project" value="InterPro"/>
</dbReference>
<keyword evidence="2" id="KW-0547">Nucleotide-binding</keyword>
<dbReference type="CDD" id="cd03260">
    <property type="entry name" value="ABC_PstB_phosphate_transporter"/>
    <property type="match status" value="1"/>
</dbReference>
<keyword evidence="1" id="KW-0813">Transport</keyword>
<dbReference type="PROSITE" id="PS00211">
    <property type="entry name" value="ABC_TRANSPORTER_1"/>
    <property type="match status" value="1"/>
</dbReference>
<name>A0AAW1X3I6_RUBAR</name>